<comment type="caution">
    <text evidence="4">The sequence shown here is derived from an EMBL/GenBank/DDBJ whole genome shotgun (WGS) entry which is preliminary data.</text>
</comment>
<dbReference type="InterPro" id="IPR046342">
    <property type="entry name" value="CBS_dom_sf"/>
</dbReference>
<keyword evidence="1 2" id="KW-0129">CBS domain</keyword>
<dbReference type="eggNOG" id="COG2524">
    <property type="taxonomic scope" value="Bacteria"/>
</dbReference>
<dbReference type="STRING" id="1192034.CAP_3930"/>
<dbReference type="Proteomes" id="UP000019678">
    <property type="component" value="Unassembled WGS sequence"/>
</dbReference>
<protein>
    <submittedName>
        <fullName evidence="4">CBS domain containing membrane protein</fullName>
    </submittedName>
</protein>
<dbReference type="AlphaFoldDB" id="A0A017TIE3"/>
<keyword evidence="5" id="KW-1185">Reference proteome</keyword>
<gene>
    <name evidence="4" type="ORF">CAP_3930</name>
</gene>
<dbReference type="Gene3D" id="3.10.580.10">
    <property type="entry name" value="CBS-domain"/>
    <property type="match status" value="2"/>
</dbReference>
<feature type="domain" description="CBS" evidence="3">
    <location>
        <begin position="5"/>
        <end position="66"/>
    </location>
</feature>
<evidence type="ECO:0000313" key="4">
    <source>
        <dbReference type="EMBL" id="EYF08401.1"/>
    </source>
</evidence>
<organism evidence="4 5">
    <name type="scientific">Chondromyces apiculatus DSM 436</name>
    <dbReference type="NCBI Taxonomy" id="1192034"/>
    <lineage>
        <taxon>Bacteria</taxon>
        <taxon>Pseudomonadati</taxon>
        <taxon>Myxococcota</taxon>
        <taxon>Polyangia</taxon>
        <taxon>Polyangiales</taxon>
        <taxon>Polyangiaceae</taxon>
        <taxon>Chondromyces</taxon>
    </lineage>
</organism>
<dbReference type="PANTHER" id="PTHR43080">
    <property type="entry name" value="CBS DOMAIN-CONTAINING PROTEIN CBSX3, MITOCHONDRIAL"/>
    <property type="match status" value="1"/>
</dbReference>
<evidence type="ECO:0000313" key="5">
    <source>
        <dbReference type="Proteomes" id="UP000019678"/>
    </source>
</evidence>
<sequence length="132" mass="13265">MRDVMTHSVVTLSPEMSLAEAMGTLSTIGVSGAPVCDAAGQVVGVFSQSDVVKLDGSVPTGARVESLMTAKVLSVGLDEGLEAAIGALAKHGVHRLMVLDAEGGLSGIITPMDVVRAIARGKLVVQEPGGGS</sequence>
<dbReference type="Pfam" id="PF00571">
    <property type="entry name" value="CBS"/>
    <property type="match status" value="2"/>
</dbReference>
<dbReference type="InterPro" id="IPR051257">
    <property type="entry name" value="Diverse_CBS-Domain"/>
</dbReference>
<evidence type="ECO:0000259" key="3">
    <source>
        <dbReference type="PROSITE" id="PS51371"/>
    </source>
</evidence>
<reference evidence="4 5" key="1">
    <citation type="submission" date="2013-05" db="EMBL/GenBank/DDBJ databases">
        <title>Genome assembly of Chondromyces apiculatus DSM 436.</title>
        <authorList>
            <person name="Sharma G."/>
            <person name="Khatri I."/>
            <person name="Kaur C."/>
            <person name="Mayilraj S."/>
            <person name="Subramanian S."/>
        </authorList>
    </citation>
    <scope>NUCLEOTIDE SEQUENCE [LARGE SCALE GENOMIC DNA]</scope>
    <source>
        <strain evidence="4 5">DSM 436</strain>
    </source>
</reference>
<evidence type="ECO:0000256" key="1">
    <source>
        <dbReference type="ARBA" id="ARBA00023122"/>
    </source>
</evidence>
<dbReference type="EMBL" id="ASRX01000003">
    <property type="protein sequence ID" value="EYF08401.1"/>
    <property type="molecule type" value="Genomic_DNA"/>
</dbReference>
<proteinExistence type="predicted"/>
<feature type="domain" description="CBS" evidence="3">
    <location>
        <begin position="68"/>
        <end position="124"/>
    </location>
</feature>
<dbReference type="InterPro" id="IPR000644">
    <property type="entry name" value="CBS_dom"/>
</dbReference>
<dbReference type="PANTHER" id="PTHR43080:SF2">
    <property type="entry name" value="CBS DOMAIN-CONTAINING PROTEIN"/>
    <property type="match status" value="1"/>
</dbReference>
<dbReference type="SUPFAM" id="SSF54631">
    <property type="entry name" value="CBS-domain pair"/>
    <property type="match status" value="1"/>
</dbReference>
<name>A0A017TIE3_9BACT</name>
<dbReference type="SMART" id="SM00116">
    <property type="entry name" value="CBS"/>
    <property type="match status" value="2"/>
</dbReference>
<evidence type="ECO:0000256" key="2">
    <source>
        <dbReference type="PROSITE-ProRule" id="PRU00703"/>
    </source>
</evidence>
<dbReference type="PROSITE" id="PS51371">
    <property type="entry name" value="CBS"/>
    <property type="match status" value="2"/>
</dbReference>
<accession>A0A017TIE3</accession>